<evidence type="ECO:0000313" key="3">
    <source>
        <dbReference type="Proteomes" id="UP000239549"/>
    </source>
</evidence>
<dbReference type="EMBL" id="BFAV01000104">
    <property type="protein sequence ID" value="GBF33545.1"/>
    <property type="molecule type" value="Genomic_DNA"/>
</dbReference>
<sequence>MTVREFISLFEQQKNAFLMQNIIGEGQTGVLEEFESWLKENHPGQEPVFEDKKTKKARTGAKVKKESKKTEKQDFSLYLDNIMDEAQKALEEKGLQINCISLGKAMGLRETSKCIKIFNDVNIFYRIGKSLPRKGKYQGQNIMLIELVMDGYKSSIFLPLLSKQAEIERRLGIPVEREMPHIENVGKYRFKLYFPLDNSGEYGHRPWKIGKILAEFICITKELLEELGCVKG</sequence>
<evidence type="ECO:0000313" key="2">
    <source>
        <dbReference type="EMBL" id="GBF33545.1"/>
    </source>
</evidence>
<organism evidence="2 3">
    <name type="scientific">Desulfocucumis palustris</name>
    <dbReference type="NCBI Taxonomy" id="1898651"/>
    <lineage>
        <taxon>Bacteria</taxon>
        <taxon>Bacillati</taxon>
        <taxon>Bacillota</taxon>
        <taxon>Clostridia</taxon>
        <taxon>Eubacteriales</taxon>
        <taxon>Desulfocucumaceae</taxon>
        <taxon>Desulfocucumis</taxon>
    </lineage>
</organism>
<dbReference type="OrthoDB" id="1805519at2"/>
<protein>
    <submittedName>
        <fullName evidence="2">Uncharacterized protein</fullName>
    </submittedName>
</protein>
<evidence type="ECO:0000256" key="1">
    <source>
        <dbReference type="SAM" id="MobiDB-lite"/>
    </source>
</evidence>
<name>A0A2L2XBF7_9FIRM</name>
<dbReference type="RefSeq" id="WP_104371924.1">
    <property type="nucleotide sequence ID" value="NZ_BFAV01000104.1"/>
</dbReference>
<reference evidence="3" key="1">
    <citation type="submission" date="2018-02" db="EMBL/GenBank/DDBJ databases">
        <title>Genome sequence of Desulfocucumis palustris strain NAW-5.</title>
        <authorList>
            <person name="Watanabe M."/>
            <person name="Kojima H."/>
            <person name="Fukui M."/>
        </authorList>
    </citation>
    <scope>NUCLEOTIDE SEQUENCE [LARGE SCALE GENOMIC DNA]</scope>
    <source>
        <strain evidence="3">NAW-5</strain>
    </source>
</reference>
<dbReference type="AlphaFoldDB" id="A0A2L2XBF7"/>
<comment type="caution">
    <text evidence="2">The sequence shown here is derived from an EMBL/GenBank/DDBJ whole genome shotgun (WGS) entry which is preliminary data.</text>
</comment>
<proteinExistence type="predicted"/>
<accession>A0A2L2XBF7</accession>
<dbReference type="Proteomes" id="UP000239549">
    <property type="component" value="Unassembled WGS sequence"/>
</dbReference>
<feature type="compositionally biased region" description="Basic and acidic residues" evidence="1">
    <location>
        <begin position="43"/>
        <end position="53"/>
    </location>
</feature>
<feature type="compositionally biased region" description="Basic residues" evidence="1">
    <location>
        <begin position="54"/>
        <end position="67"/>
    </location>
</feature>
<gene>
    <name evidence="2" type="ORF">DCCM_2647</name>
</gene>
<feature type="region of interest" description="Disordered" evidence="1">
    <location>
        <begin position="43"/>
        <end position="67"/>
    </location>
</feature>
<keyword evidence="3" id="KW-1185">Reference proteome</keyword>